<accession>A0A915HWX2</accession>
<keyword evidence="1" id="KW-1185">Reference proteome</keyword>
<evidence type="ECO:0000313" key="2">
    <source>
        <dbReference type="WBParaSite" id="nRc.2.0.1.t06384-RA"/>
    </source>
</evidence>
<dbReference type="AlphaFoldDB" id="A0A915HWX2"/>
<sequence>MSTLRFKPFWDPAAVAVVVLEAPARNTATKSLVYRLRFECAASSNPKPNSMVNSSAPPPSTETARRFFNKTTSYHDNFHMRSSKHRSRGSKILANALYFQHNLFY</sequence>
<name>A0A915HWX2_ROMCU</name>
<evidence type="ECO:0000313" key="1">
    <source>
        <dbReference type="Proteomes" id="UP000887565"/>
    </source>
</evidence>
<protein>
    <submittedName>
        <fullName evidence="2">Uncharacterized protein</fullName>
    </submittedName>
</protein>
<reference evidence="2" key="1">
    <citation type="submission" date="2022-11" db="UniProtKB">
        <authorList>
            <consortium name="WormBaseParasite"/>
        </authorList>
    </citation>
    <scope>IDENTIFICATION</scope>
</reference>
<dbReference type="Proteomes" id="UP000887565">
    <property type="component" value="Unplaced"/>
</dbReference>
<dbReference type="WBParaSite" id="nRc.2.0.1.t06384-RA">
    <property type="protein sequence ID" value="nRc.2.0.1.t06384-RA"/>
    <property type="gene ID" value="nRc.2.0.1.g06384"/>
</dbReference>
<organism evidence="1 2">
    <name type="scientific">Romanomermis culicivorax</name>
    <name type="common">Nematode worm</name>
    <dbReference type="NCBI Taxonomy" id="13658"/>
    <lineage>
        <taxon>Eukaryota</taxon>
        <taxon>Metazoa</taxon>
        <taxon>Ecdysozoa</taxon>
        <taxon>Nematoda</taxon>
        <taxon>Enoplea</taxon>
        <taxon>Dorylaimia</taxon>
        <taxon>Mermithida</taxon>
        <taxon>Mermithoidea</taxon>
        <taxon>Mermithidae</taxon>
        <taxon>Romanomermis</taxon>
    </lineage>
</organism>
<proteinExistence type="predicted"/>